<gene>
    <name evidence="2" type="ORF">GCM10007879_06030</name>
</gene>
<dbReference type="EMBL" id="BSNI01000001">
    <property type="protein sequence ID" value="GLQ16354.1"/>
    <property type="molecule type" value="Genomic_DNA"/>
</dbReference>
<keyword evidence="1" id="KW-0812">Transmembrane</keyword>
<accession>A0ABQ5UMB2</accession>
<comment type="caution">
    <text evidence="2">The sequence shown here is derived from an EMBL/GenBank/DDBJ whole genome shotgun (WGS) entry which is preliminary data.</text>
</comment>
<evidence type="ECO:0000313" key="3">
    <source>
        <dbReference type="Proteomes" id="UP001161405"/>
    </source>
</evidence>
<dbReference type="Proteomes" id="UP001161405">
    <property type="component" value="Unassembled WGS sequence"/>
</dbReference>
<feature type="transmembrane region" description="Helical" evidence="1">
    <location>
        <begin position="89"/>
        <end position="108"/>
    </location>
</feature>
<keyword evidence="1" id="KW-1133">Transmembrane helix</keyword>
<proteinExistence type="predicted"/>
<protein>
    <submittedName>
        <fullName evidence="2">Uncharacterized protein</fullName>
    </submittedName>
</protein>
<organism evidence="2 3">
    <name type="scientific">Maritalea porphyrae</name>
    <dbReference type="NCBI Taxonomy" id="880732"/>
    <lineage>
        <taxon>Bacteria</taxon>
        <taxon>Pseudomonadati</taxon>
        <taxon>Pseudomonadota</taxon>
        <taxon>Alphaproteobacteria</taxon>
        <taxon>Hyphomicrobiales</taxon>
        <taxon>Devosiaceae</taxon>
        <taxon>Maritalea</taxon>
    </lineage>
</organism>
<evidence type="ECO:0000256" key="1">
    <source>
        <dbReference type="SAM" id="Phobius"/>
    </source>
</evidence>
<reference evidence="2" key="1">
    <citation type="journal article" date="2014" name="Int. J. Syst. Evol. Microbiol.">
        <title>Complete genome of a new Firmicutes species belonging to the dominant human colonic microbiota ('Ruminococcus bicirculans') reveals two chromosomes and a selective capacity to utilize plant glucans.</title>
        <authorList>
            <consortium name="NISC Comparative Sequencing Program"/>
            <person name="Wegmann U."/>
            <person name="Louis P."/>
            <person name="Goesmann A."/>
            <person name="Henrissat B."/>
            <person name="Duncan S.H."/>
            <person name="Flint H.J."/>
        </authorList>
    </citation>
    <scope>NUCLEOTIDE SEQUENCE</scope>
    <source>
        <strain evidence="2">NBRC 107169</strain>
    </source>
</reference>
<keyword evidence="3" id="KW-1185">Reference proteome</keyword>
<feature type="transmembrane region" description="Helical" evidence="1">
    <location>
        <begin position="27"/>
        <end position="52"/>
    </location>
</feature>
<evidence type="ECO:0000313" key="2">
    <source>
        <dbReference type="EMBL" id="GLQ16354.1"/>
    </source>
</evidence>
<sequence length="123" mass="14471">MLVWFAIHWRFDFAFDMGEARDALPPIILLLSYFALSPAFFFALAGVDPYAASRSWGYLVEARWPVYVLDHIVNLITLTWLYWLLDAPLGWGLFLPLTQTVYLVFYAARGYLRRIAYYKFEDE</sequence>
<reference evidence="2" key="2">
    <citation type="submission" date="2023-01" db="EMBL/GenBank/DDBJ databases">
        <title>Draft genome sequence of Maritalea porphyrae strain NBRC 107169.</title>
        <authorList>
            <person name="Sun Q."/>
            <person name="Mori K."/>
        </authorList>
    </citation>
    <scope>NUCLEOTIDE SEQUENCE</scope>
    <source>
        <strain evidence="2">NBRC 107169</strain>
    </source>
</reference>
<name>A0ABQ5UMB2_9HYPH</name>
<keyword evidence="1" id="KW-0472">Membrane</keyword>
<feature type="transmembrane region" description="Helical" evidence="1">
    <location>
        <begin position="64"/>
        <end position="83"/>
    </location>
</feature>